<protein>
    <submittedName>
        <fullName evidence="2">Uncharacterized protein</fullName>
    </submittedName>
</protein>
<dbReference type="AlphaFoldDB" id="A0A382IQA2"/>
<evidence type="ECO:0000313" key="2">
    <source>
        <dbReference type="EMBL" id="SVC01984.1"/>
    </source>
</evidence>
<reference evidence="2" key="1">
    <citation type="submission" date="2018-05" db="EMBL/GenBank/DDBJ databases">
        <authorList>
            <person name="Lanie J.A."/>
            <person name="Ng W.-L."/>
            <person name="Kazmierczak K.M."/>
            <person name="Andrzejewski T.M."/>
            <person name="Davidsen T.M."/>
            <person name="Wayne K.J."/>
            <person name="Tettelin H."/>
            <person name="Glass J.I."/>
            <person name="Rusch D."/>
            <person name="Podicherti R."/>
            <person name="Tsui H.-C.T."/>
            <person name="Winkler M.E."/>
        </authorList>
    </citation>
    <scope>NUCLEOTIDE SEQUENCE</scope>
</reference>
<proteinExistence type="predicted"/>
<evidence type="ECO:0000256" key="1">
    <source>
        <dbReference type="SAM" id="MobiDB-lite"/>
    </source>
</evidence>
<accession>A0A382IQA2</accession>
<sequence length="70" mass="7674">MARDDGVKYGAGGGVHMIQEIQEIAPVKPDPGPKQPLARRGSPKKKKEAQMLEETVRDSLPSDVESMEEE</sequence>
<organism evidence="2">
    <name type="scientific">marine metagenome</name>
    <dbReference type="NCBI Taxonomy" id="408172"/>
    <lineage>
        <taxon>unclassified sequences</taxon>
        <taxon>metagenomes</taxon>
        <taxon>ecological metagenomes</taxon>
    </lineage>
</organism>
<feature type="compositionally biased region" description="Basic and acidic residues" evidence="1">
    <location>
        <begin position="48"/>
        <end position="57"/>
    </location>
</feature>
<gene>
    <name evidence="2" type="ORF">METZ01_LOCUS254838</name>
</gene>
<dbReference type="EMBL" id="UINC01068967">
    <property type="protein sequence ID" value="SVC01984.1"/>
    <property type="molecule type" value="Genomic_DNA"/>
</dbReference>
<name>A0A382IQA2_9ZZZZ</name>
<feature type="region of interest" description="Disordered" evidence="1">
    <location>
        <begin position="23"/>
        <end position="70"/>
    </location>
</feature>